<dbReference type="InParanoid" id="A0A1S2ZB50"/>
<evidence type="ECO:0000313" key="2">
    <source>
        <dbReference type="Proteomes" id="UP001652624"/>
    </source>
</evidence>
<dbReference type="Proteomes" id="UP001652624">
    <property type="component" value="Chromosome 15"/>
</dbReference>
<dbReference type="Pfam" id="PF00595">
    <property type="entry name" value="PDZ"/>
    <property type="match status" value="1"/>
</dbReference>
<gene>
    <name evidence="3" type="primary">PDZD9</name>
</gene>
<organism evidence="2 3">
    <name type="scientific">Erinaceus europaeus</name>
    <name type="common">Western European hedgehog</name>
    <dbReference type="NCBI Taxonomy" id="9365"/>
    <lineage>
        <taxon>Eukaryota</taxon>
        <taxon>Metazoa</taxon>
        <taxon>Chordata</taxon>
        <taxon>Craniata</taxon>
        <taxon>Vertebrata</taxon>
        <taxon>Euteleostomi</taxon>
        <taxon>Mammalia</taxon>
        <taxon>Eutheria</taxon>
        <taxon>Laurasiatheria</taxon>
        <taxon>Eulipotyphla</taxon>
        <taxon>Erinaceidae</taxon>
        <taxon>Erinaceinae</taxon>
        <taxon>Erinaceus</taxon>
    </lineage>
</organism>
<dbReference type="CTD" id="255762"/>
<dbReference type="PANTHER" id="PTHR22698:SF1">
    <property type="entry name" value="PDZ DOMAIN-CONTAINING PROTEIN 9"/>
    <property type="match status" value="1"/>
</dbReference>
<dbReference type="GeneID" id="103107790"/>
<name>A0A1S2ZB50_ERIEU</name>
<dbReference type="PANTHER" id="PTHR22698">
    <property type="entry name" value="PDZ DOMAIN-CONTAINING PROTEIN 9"/>
    <property type="match status" value="1"/>
</dbReference>
<dbReference type="STRING" id="9365.ENSEEUP00000011530"/>
<reference evidence="3" key="1">
    <citation type="submission" date="2025-08" db="UniProtKB">
        <authorList>
            <consortium name="RefSeq"/>
        </authorList>
    </citation>
    <scope>IDENTIFICATION</scope>
</reference>
<proteinExistence type="predicted"/>
<dbReference type="eggNOG" id="ENOG502RYRV">
    <property type="taxonomic scope" value="Eukaryota"/>
</dbReference>
<dbReference type="RefSeq" id="XP_007516665.1">
    <property type="nucleotide sequence ID" value="XM_007516603.3"/>
</dbReference>
<protein>
    <submittedName>
        <fullName evidence="3">PDZ domain-containing protein 9</fullName>
    </submittedName>
</protein>
<dbReference type="InterPro" id="IPR036034">
    <property type="entry name" value="PDZ_sf"/>
</dbReference>
<feature type="domain" description="PDZ" evidence="1">
    <location>
        <begin position="42"/>
        <end position="107"/>
    </location>
</feature>
<accession>A0A1S2ZB50</accession>
<dbReference type="AlphaFoldDB" id="A0A1S2ZB50"/>
<sequence length="275" mass="31427">MRKFIKKKSKNEKQVKIQGKKTFPKVRFKSKVSIHNLSSTRETKLTVGSMGLGLIIIQHGPYLQISHLIRRGAAARDGTLKPGDVLISVGYANVLGYTLREFLKLLQHISIGTVVQIRVYRDFIDIPNEWQEIYDLIPETKFPVTHSMKTSEETKDDSFSSSDDDGDEVLDTRFKYHRYSPLSEQRPARPMYIAREWHGYKKKQQTVSVGKHLNCDVMIHGDIKKELRSPSPYWAMSKQDRESSSSSGSEASDVFWLEDEAQVVNHKGPTVSQVD</sequence>
<dbReference type="SMART" id="SM00228">
    <property type="entry name" value="PDZ"/>
    <property type="match status" value="1"/>
</dbReference>
<dbReference type="Gene3D" id="2.30.42.10">
    <property type="match status" value="1"/>
</dbReference>
<keyword evidence="2" id="KW-1185">Reference proteome</keyword>
<dbReference type="OrthoDB" id="9900486at2759"/>
<dbReference type="PROSITE" id="PS50106">
    <property type="entry name" value="PDZ"/>
    <property type="match status" value="1"/>
</dbReference>
<evidence type="ECO:0000313" key="3">
    <source>
        <dbReference type="RefSeq" id="XP_007516665.1"/>
    </source>
</evidence>
<evidence type="ECO:0000259" key="1">
    <source>
        <dbReference type="PROSITE" id="PS50106"/>
    </source>
</evidence>
<dbReference type="InterPro" id="IPR001478">
    <property type="entry name" value="PDZ"/>
</dbReference>
<dbReference type="FunCoup" id="A0A1S2ZB50">
    <property type="interactions" value="12"/>
</dbReference>
<dbReference type="SUPFAM" id="SSF50156">
    <property type="entry name" value="PDZ domain-like"/>
    <property type="match status" value="1"/>
</dbReference>
<dbReference type="InterPro" id="IPR039179">
    <property type="entry name" value="PDZD9"/>
</dbReference>